<dbReference type="InterPro" id="IPR013207">
    <property type="entry name" value="LGFP"/>
</dbReference>
<evidence type="ECO:0000259" key="5">
    <source>
        <dbReference type="SMART" id="SM00701"/>
    </source>
</evidence>
<feature type="compositionally biased region" description="Low complexity" evidence="2">
    <location>
        <begin position="179"/>
        <end position="215"/>
    </location>
</feature>
<dbReference type="InterPro" id="IPR015510">
    <property type="entry name" value="PGRP"/>
</dbReference>
<dbReference type="PANTHER" id="PTHR11022:SF41">
    <property type="entry name" value="PEPTIDOGLYCAN-RECOGNITION PROTEIN LC-RELATED"/>
    <property type="match status" value="1"/>
</dbReference>
<dbReference type="EMBL" id="CP004353">
    <property type="protein sequence ID" value="AHI23812.1"/>
    <property type="molecule type" value="Genomic_DNA"/>
</dbReference>
<feature type="domain" description="N-acetylmuramoyl-L-alanine amidase" evidence="4">
    <location>
        <begin position="277"/>
        <end position="440"/>
    </location>
</feature>
<gene>
    <name evidence="6" type="ORF">B843_12180</name>
</gene>
<keyword evidence="7" id="KW-1185">Reference proteome</keyword>
<evidence type="ECO:0000313" key="6">
    <source>
        <dbReference type="EMBL" id="AHI23812.1"/>
    </source>
</evidence>
<dbReference type="eggNOG" id="COG5479">
    <property type="taxonomic scope" value="Bacteria"/>
</dbReference>
<dbReference type="SMART" id="SM00644">
    <property type="entry name" value="Ami_2"/>
    <property type="match status" value="1"/>
</dbReference>
<feature type="signal peptide" evidence="3">
    <location>
        <begin position="1"/>
        <end position="28"/>
    </location>
</feature>
<dbReference type="GO" id="GO:0009253">
    <property type="term" value="P:peptidoglycan catabolic process"/>
    <property type="evidence" value="ECO:0007669"/>
    <property type="project" value="InterPro"/>
</dbReference>
<sequence length="703" mass="71895">MLHKRRLGTPQARPVTSAILAAALVASAAAGVEATKILQTQGSSIDPVTPTMSTESLASGDSVVVDDPAIAAQGEGDGPRTVKQFTKDQEFSQFALTWTGQKDIAAYFRGQRADGSWTEWFNAEPLDYSSDAPGAKNGTDLIYIEPTKTVQVSLSGVDLTSANNSASVQTPADGQGSQTPSADAAAPAAPAAPAAESTTATTAPAATGGTAPLPTNFGDIKPVAETDSTATSANDIEAVFMDGGESELPANGINLAADSDGMPRVISRAGWGADESMRCSNPEYDDHTAAIVIHHTAGSNNYTEAEAPGIVRGIYAYHAQTLGWCDIGYQSLADKYGNLYEGRYGGLNKSVHGAHAGGFNSNTWAISMLGNYDTVQPTAAMIKSVGELAGWRAKVGGFDPTGTDTHYSEGSSYTFYPSGTKVTLPNIFAHRDVGTTACPGQYAYAQMDTIRQYAKSKYNSILSGTSTSGGGLTTTTPKATATAAAPTTTQAQSTGGTTNTGNTGATSNTATNATTATELLDTLINSSSNGNTSNAASLGTAGSLAALALGLAASQGALGDVSTVGNVQVVDGLKLSQITPILSDVATVLGDPQMSTTINSVASTLGNVLGSPRSGVTTYASTNGETVKYALFDNGIVVDSPSTGAQALWGAIGDAWASQGFDLGPLGLPTTQEYSTGSLTRVDFQNGYITYDPATGKVDIQTK</sequence>
<feature type="region of interest" description="Disordered" evidence="2">
    <location>
        <begin position="164"/>
        <end position="231"/>
    </location>
</feature>
<feature type="compositionally biased region" description="Low complexity" evidence="2">
    <location>
        <begin position="473"/>
        <end position="512"/>
    </location>
</feature>
<dbReference type="CDD" id="cd06583">
    <property type="entry name" value="PGRP"/>
    <property type="match status" value="1"/>
</dbReference>
<dbReference type="InterPro" id="IPR036505">
    <property type="entry name" value="Amidase/PGRP_sf"/>
</dbReference>
<dbReference type="PATRIC" id="fig|1224164.3.peg.2457"/>
<organism evidence="6 7">
    <name type="scientific">Corynebacterium vitaeruminis DSM 20294</name>
    <dbReference type="NCBI Taxonomy" id="1224164"/>
    <lineage>
        <taxon>Bacteria</taxon>
        <taxon>Bacillati</taxon>
        <taxon>Actinomycetota</taxon>
        <taxon>Actinomycetes</taxon>
        <taxon>Mycobacteriales</taxon>
        <taxon>Corynebacteriaceae</taxon>
        <taxon>Corynebacterium</taxon>
    </lineage>
</organism>
<dbReference type="GO" id="GO:0008270">
    <property type="term" value="F:zinc ion binding"/>
    <property type="evidence" value="ECO:0007669"/>
    <property type="project" value="InterPro"/>
</dbReference>
<dbReference type="Pfam" id="PF08310">
    <property type="entry name" value="LGFP"/>
    <property type="match status" value="1"/>
</dbReference>
<dbReference type="SUPFAM" id="SSF55846">
    <property type="entry name" value="N-acetylmuramoyl-L-alanine amidase-like"/>
    <property type="match status" value="1"/>
</dbReference>
<dbReference type="Proteomes" id="UP000019222">
    <property type="component" value="Chromosome"/>
</dbReference>
<dbReference type="STRING" id="1224164.B843_12180"/>
<feature type="region of interest" description="Disordered" evidence="2">
    <location>
        <begin position="466"/>
        <end position="512"/>
    </location>
</feature>
<reference evidence="6 7" key="1">
    <citation type="submission" date="2013-02" db="EMBL/GenBank/DDBJ databases">
        <title>The complete genome sequence of Corynebacterium vitaeruminis DSM 20294.</title>
        <authorList>
            <person name="Ruckert C."/>
            <person name="Albersmeier A."/>
            <person name="Kalinowski J."/>
        </authorList>
    </citation>
    <scope>NUCLEOTIDE SEQUENCE [LARGE SCALE GENOMIC DNA]</scope>
    <source>
        <strain evidence="7">ATCC 10234</strain>
    </source>
</reference>
<dbReference type="PANTHER" id="PTHR11022">
    <property type="entry name" value="PEPTIDOGLYCAN RECOGNITION PROTEIN"/>
    <property type="match status" value="1"/>
</dbReference>
<evidence type="ECO:0000259" key="4">
    <source>
        <dbReference type="SMART" id="SM00644"/>
    </source>
</evidence>
<dbReference type="RefSeq" id="WP_038595553.1">
    <property type="nucleotide sequence ID" value="NZ_CP004353.1"/>
</dbReference>
<evidence type="ECO:0000313" key="7">
    <source>
        <dbReference type="Proteomes" id="UP000019222"/>
    </source>
</evidence>
<keyword evidence="3" id="KW-0732">Signal</keyword>
<accession>W5Y3J1</accession>
<feature type="domain" description="Peptidoglycan recognition protein family" evidence="5">
    <location>
        <begin position="263"/>
        <end position="411"/>
    </location>
</feature>
<dbReference type="Gene3D" id="3.40.80.10">
    <property type="entry name" value="Peptidoglycan recognition protein-like"/>
    <property type="match status" value="1"/>
</dbReference>
<evidence type="ECO:0000256" key="2">
    <source>
        <dbReference type="SAM" id="MobiDB-lite"/>
    </source>
</evidence>
<name>W5Y3J1_9CORY</name>
<evidence type="ECO:0000256" key="3">
    <source>
        <dbReference type="SAM" id="SignalP"/>
    </source>
</evidence>
<dbReference type="SMART" id="SM00701">
    <property type="entry name" value="PGRP"/>
    <property type="match status" value="1"/>
</dbReference>
<dbReference type="KEGG" id="cvt:B843_12180"/>
<dbReference type="HOGENOM" id="CLU_018529_1_1_11"/>
<feature type="chain" id="PRO_5004874407" evidence="3">
    <location>
        <begin position="29"/>
        <end position="703"/>
    </location>
</feature>
<dbReference type="InterPro" id="IPR006619">
    <property type="entry name" value="PGRP_domain_met/bac"/>
</dbReference>
<dbReference type="Pfam" id="PF01510">
    <property type="entry name" value="Amidase_2"/>
    <property type="match status" value="1"/>
</dbReference>
<dbReference type="AlphaFoldDB" id="W5Y3J1"/>
<evidence type="ECO:0000256" key="1">
    <source>
        <dbReference type="ARBA" id="ARBA00007553"/>
    </source>
</evidence>
<feature type="compositionally biased region" description="Polar residues" evidence="2">
    <location>
        <begin position="164"/>
        <end position="178"/>
    </location>
</feature>
<comment type="similarity">
    <text evidence="1">Belongs to the N-acetylmuramoyl-L-alanine amidase 2 family.</text>
</comment>
<protein>
    <submittedName>
        <fullName evidence="6">Peptidoglycan recognition protein</fullName>
    </submittedName>
</protein>
<dbReference type="GO" id="GO:0008745">
    <property type="term" value="F:N-acetylmuramoyl-L-alanine amidase activity"/>
    <property type="evidence" value="ECO:0007669"/>
    <property type="project" value="InterPro"/>
</dbReference>
<proteinExistence type="inferred from homology"/>
<dbReference type="InterPro" id="IPR002502">
    <property type="entry name" value="Amidase_domain"/>
</dbReference>